<feature type="domain" description="Xylose isomerase-like TIM barrel" evidence="4">
    <location>
        <begin position="97"/>
        <end position="291"/>
    </location>
</feature>
<protein>
    <submittedName>
        <fullName evidence="5">L-rhamnose catabolism isomerase</fullName>
    </submittedName>
</protein>
<proteinExistence type="predicted"/>
<keyword evidence="2" id="KW-0464">Manganese</keyword>
<dbReference type="GO" id="GO:0016853">
    <property type="term" value="F:isomerase activity"/>
    <property type="evidence" value="ECO:0007669"/>
    <property type="project" value="UniProtKB-KW"/>
</dbReference>
<evidence type="ECO:0000256" key="2">
    <source>
        <dbReference type="ARBA" id="ARBA00023211"/>
    </source>
</evidence>
<dbReference type="GO" id="GO:0046872">
    <property type="term" value="F:metal ion binding"/>
    <property type="evidence" value="ECO:0007669"/>
    <property type="project" value="UniProtKB-KW"/>
</dbReference>
<comment type="caution">
    <text evidence="5">The sequence shown here is derived from an EMBL/GenBank/DDBJ whole genome shotgun (WGS) entry which is preliminary data.</text>
</comment>
<organism evidence="5 6">
    <name type="scientific">Rhizobium rosettiformans W3</name>
    <dbReference type="NCBI Taxonomy" id="538378"/>
    <lineage>
        <taxon>Bacteria</taxon>
        <taxon>Pseudomonadati</taxon>
        <taxon>Pseudomonadota</taxon>
        <taxon>Alphaproteobacteria</taxon>
        <taxon>Hyphomicrobiales</taxon>
        <taxon>Rhizobiaceae</taxon>
        <taxon>Rhizobium/Agrobacterium group</taxon>
        <taxon>Rhizobium</taxon>
    </lineage>
</organism>
<keyword evidence="1" id="KW-0479">Metal-binding</keyword>
<dbReference type="EMBL" id="STGU01000008">
    <property type="protein sequence ID" value="THV34448.1"/>
    <property type="molecule type" value="Genomic_DNA"/>
</dbReference>
<dbReference type="InterPro" id="IPR013451">
    <property type="entry name" value="L_rhamnose_iso"/>
</dbReference>
<dbReference type="InterPro" id="IPR050337">
    <property type="entry name" value="L-rhamnose_isomerase"/>
</dbReference>
<evidence type="ECO:0000313" key="6">
    <source>
        <dbReference type="Proteomes" id="UP000307378"/>
    </source>
</evidence>
<evidence type="ECO:0000313" key="5">
    <source>
        <dbReference type="EMBL" id="THV34448.1"/>
    </source>
</evidence>
<dbReference type="RefSeq" id="WP_136541932.1">
    <property type="nucleotide sequence ID" value="NZ_STGU01000008.1"/>
</dbReference>
<keyword evidence="3 5" id="KW-0413">Isomerase</keyword>
<dbReference type="AlphaFoldDB" id="A0A4S8PT19"/>
<dbReference type="InterPro" id="IPR013022">
    <property type="entry name" value="Xyl_isomerase-like_TIM-brl"/>
</dbReference>
<dbReference type="InterPro" id="IPR036237">
    <property type="entry name" value="Xyl_isomerase-like_sf"/>
</dbReference>
<evidence type="ECO:0000256" key="3">
    <source>
        <dbReference type="ARBA" id="ARBA00023235"/>
    </source>
</evidence>
<dbReference type="Gene3D" id="3.20.20.150">
    <property type="entry name" value="Divalent-metal-dependent TIM barrel enzymes"/>
    <property type="match status" value="1"/>
</dbReference>
<name>A0A4S8PT19_9HYPH</name>
<dbReference type="PANTHER" id="PTHR30268">
    <property type="entry name" value="L-RHAMNOSE ISOMERASE"/>
    <property type="match status" value="1"/>
</dbReference>
<dbReference type="PANTHER" id="PTHR30268:SF0">
    <property type="entry name" value="L-RHAMNOSE ISOMERASE"/>
    <property type="match status" value="1"/>
</dbReference>
<evidence type="ECO:0000256" key="1">
    <source>
        <dbReference type="ARBA" id="ARBA00022723"/>
    </source>
</evidence>
<sequence length="430" mass="47327">MTEMRIAAEIVAAENDKREAAHRSDYQALGEKLARSSIDIDKVTAKVADFFVAVPSWGVGTGGTRFARFPGLGEPRHIFDKLDDCGVIQQLTRATPTVSLHIPWDKADPKELKAKADALGLGFDAMNSNTFSDGSDQAHSYKFGSLSHVDAGTRRQAVEHNLECIEIGRTLGSKALTVWIGDGSNFPGQSNFTRQFERYLDAMRDIYKALPDDWRLLSEHKMYEPAFYSTVVQDWGTNYLIAQTLGEKAHCLVDLGHHAPNTNIEMIVARLIQFGKLGGFHFNDSKYGDDDLDAGSVEPYRLFLVFNELVDAEHRGVKGFHPAHMIDQSHNVTDPIESLISSANEIRRAYAQALLVDRAALEGYQEGNDALMATETLKRAYRTDVEPILAEARRLAGGAIDPVATYRASGYRARVAAERPAVKGGSGGIV</sequence>
<gene>
    <name evidence="5" type="primary">rhaI</name>
    <name evidence="5" type="ORF">FAA86_15210</name>
</gene>
<dbReference type="Proteomes" id="UP000307378">
    <property type="component" value="Unassembled WGS sequence"/>
</dbReference>
<dbReference type="NCBIfam" id="TIGR02629">
    <property type="entry name" value="L_rham_iso_rhiz"/>
    <property type="match status" value="1"/>
</dbReference>
<dbReference type="Pfam" id="PF01261">
    <property type="entry name" value="AP_endonuc_2"/>
    <property type="match status" value="1"/>
</dbReference>
<evidence type="ECO:0000259" key="4">
    <source>
        <dbReference type="Pfam" id="PF01261"/>
    </source>
</evidence>
<reference evidence="5 6" key="1">
    <citation type="submission" date="2019-04" db="EMBL/GenBank/DDBJ databases">
        <title>genome sequence of strain W3.</title>
        <authorList>
            <person name="Gao J."/>
            <person name="Sun J."/>
        </authorList>
    </citation>
    <scope>NUCLEOTIDE SEQUENCE [LARGE SCALE GENOMIC DNA]</scope>
    <source>
        <strain evidence="5 6">W3</strain>
    </source>
</reference>
<accession>A0A4S8PT19</accession>
<dbReference type="SUPFAM" id="SSF51658">
    <property type="entry name" value="Xylose isomerase-like"/>
    <property type="match status" value="1"/>
</dbReference>